<dbReference type="SMART" id="SM00849">
    <property type="entry name" value="Lactamase_B"/>
    <property type="match status" value="1"/>
</dbReference>
<accession>A0A8E6EYM2</accession>
<evidence type="ECO:0000313" key="2">
    <source>
        <dbReference type="EMBL" id="QVL32516.1"/>
    </source>
</evidence>
<protein>
    <submittedName>
        <fullName evidence="2">MBL fold metallo-hydrolase</fullName>
    </submittedName>
</protein>
<dbReference type="KEGG" id="tsph:KIH39_00945"/>
<dbReference type="EMBL" id="CP074694">
    <property type="protein sequence ID" value="QVL32516.1"/>
    <property type="molecule type" value="Genomic_DNA"/>
</dbReference>
<dbReference type="InterPro" id="IPR001279">
    <property type="entry name" value="Metallo-B-lactamas"/>
</dbReference>
<keyword evidence="3" id="KW-1185">Reference proteome</keyword>
<dbReference type="InterPro" id="IPR036866">
    <property type="entry name" value="RibonucZ/Hydroxyglut_hydro"/>
</dbReference>
<reference evidence="2" key="1">
    <citation type="submission" date="2021-05" db="EMBL/GenBank/DDBJ databases">
        <title>Complete genome sequence of the cellulolytic planctomycete Telmatocola sphagniphila SP2T and characterization of the first cellulase from planctomycetes.</title>
        <authorList>
            <person name="Rakitin A.L."/>
            <person name="Beletsky A.V."/>
            <person name="Naumoff D.G."/>
            <person name="Kulichevskaya I.S."/>
            <person name="Mardanov A.V."/>
            <person name="Ravin N.V."/>
            <person name="Dedysh S.N."/>
        </authorList>
    </citation>
    <scope>NUCLEOTIDE SEQUENCE</scope>
    <source>
        <strain evidence="2">SP2T</strain>
    </source>
</reference>
<sequence>MAGQRTFTFLGTGTSVGVPAIGCQCEVCTSGNPKNNRFRSSGLVTLPNGRILIDTTPEMRLQLLREKIDTVNAVLYTHYHVDHLYGMDDLRMVAKNLGAAVPLYCTEEVEGIIRSVFPYVFKEPPANMPADSITKLYVHRIDNRPFEILDQRIIPIPLIHSRFNVFGYRFDDLAYCTDVSEIPPESWKLLQGVRVLIIDALRFSNHPAHFSLNQALEVIEKLKPKRAYLTHMSHEFDYETLNPELPPGVEMAYDGLKIPF</sequence>
<proteinExistence type="predicted"/>
<dbReference type="PANTHER" id="PTHR42663:SF6">
    <property type="entry name" value="HYDROLASE C777.06C-RELATED"/>
    <property type="match status" value="1"/>
</dbReference>
<organism evidence="2 3">
    <name type="scientific">Telmatocola sphagniphila</name>
    <dbReference type="NCBI Taxonomy" id="1123043"/>
    <lineage>
        <taxon>Bacteria</taxon>
        <taxon>Pseudomonadati</taxon>
        <taxon>Planctomycetota</taxon>
        <taxon>Planctomycetia</taxon>
        <taxon>Gemmatales</taxon>
        <taxon>Gemmataceae</taxon>
    </lineage>
</organism>
<dbReference type="CDD" id="cd16279">
    <property type="entry name" value="metallo-hydrolase-like_MBL-fold"/>
    <property type="match status" value="1"/>
</dbReference>
<evidence type="ECO:0000313" key="3">
    <source>
        <dbReference type="Proteomes" id="UP000676194"/>
    </source>
</evidence>
<dbReference type="AlphaFoldDB" id="A0A8E6EYM2"/>
<dbReference type="Proteomes" id="UP000676194">
    <property type="component" value="Chromosome"/>
</dbReference>
<dbReference type="Pfam" id="PF12706">
    <property type="entry name" value="Lactamase_B_2"/>
    <property type="match status" value="1"/>
</dbReference>
<name>A0A8E6EYM2_9BACT</name>
<dbReference type="Gene3D" id="3.60.15.10">
    <property type="entry name" value="Ribonuclease Z/Hydroxyacylglutathione hydrolase-like"/>
    <property type="match status" value="1"/>
</dbReference>
<dbReference type="RefSeq" id="WP_213497408.1">
    <property type="nucleotide sequence ID" value="NZ_CP074694.1"/>
</dbReference>
<evidence type="ECO:0000259" key="1">
    <source>
        <dbReference type="SMART" id="SM00849"/>
    </source>
</evidence>
<dbReference type="PANTHER" id="PTHR42663">
    <property type="entry name" value="HYDROLASE C777.06C-RELATED-RELATED"/>
    <property type="match status" value="1"/>
</dbReference>
<gene>
    <name evidence="2" type="ORF">KIH39_00945</name>
</gene>
<feature type="domain" description="Metallo-beta-lactamase" evidence="1">
    <location>
        <begin position="38"/>
        <end position="231"/>
    </location>
</feature>
<dbReference type="SUPFAM" id="SSF56281">
    <property type="entry name" value="Metallo-hydrolase/oxidoreductase"/>
    <property type="match status" value="1"/>
</dbReference>